<gene>
    <name evidence="2" type="ORF">MtrunA17_Chr2g0310031</name>
</gene>
<sequence>MNVLSVFLAGSGGFGCFGAVVSREYAAVSSNFCAGWLLSSAVFGVGRPVFAVFWCYPPVDQFVSVLEMISELYESFI</sequence>
<proteinExistence type="predicted"/>
<comment type="caution">
    <text evidence="2">The sequence shown here is derived from an EMBL/GenBank/DDBJ whole genome shotgun (WGS) entry which is preliminary data.</text>
</comment>
<keyword evidence="1" id="KW-0812">Transmembrane</keyword>
<feature type="transmembrane region" description="Helical" evidence="1">
    <location>
        <begin position="34"/>
        <end position="56"/>
    </location>
</feature>
<organism evidence="2 3">
    <name type="scientific">Medicago truncatula</name>
    <name type="common">Barrel medic</name>
    <name type="synonym">Medicago tribuloides</name>
    <dbReference type="NCBI Taxonomy" id="3880"/>
    <lineage>
        <taxon>Eukaryota</taxon>
        <taxon>Viridiplantae</taxon>
        <taxon>Streptophyta</taxon>
        <taxon>Embryophyta</taxon>
        <taxon>Tracheophyta</taxon>
        <taxon>Spermatophyta</taxon>
        <taxon>Magnoliopsida</taxon>
        <taxon>eudicotyledons</taxon>
        <taxon>Gunneridae</taxon>
        <taxon>Pentapetalae</taxon>
        <taxon>rosids</taxon>
        <taxon>fabids</taxon>
        <taxon>Fabales</taxon>
        <taxon>Fabaceae</taxon>
        <taxon>Papilionoideae</taxon>
        <taxon>50 kb inversion clade</taxon>
        <taxon>NPAAA clade</taxon>
        <taxon>Hologalegina</taxon>
        <taxon>IRL clade</taxon>
        <taxon>Trifolieae</taxon>
        <taxon>Medicago</taxon>
    </lineage>
</organism>
<accession>A0A396JAU5</accession>
<dbReference type="EMBL" id="PSQE01000002">
    <property type="protein sequence ID" value="RHN74412.1"/>
    <property type="molecule type" value="Genomic_DNA"/>
</dbReference>
<evidence type="ECO:0000313" key="2">
    <source>
        <dbReference type="EMBL" id="RHN74412.1"/>
    </source>
</evidence>
<evidence type="ECO:0008006" key="4">
    <source>
        <dbReference type="Google" id="ProtNLM"/>
    </source>
</evidence>
<evidence type="ECO:0000256" key="1">
    <source>
        <dbReference type="SAM" id="Phobius"/>
    </source>
</evidence>
<keyword evidence="1" id="KW-0472">Membrane</keyword>
<name>A0A396JAU5_MEDTR</name>
<keyword evidence="1" id="KW-1133">Transmembrane helix</keyword>
<reference evidence="3" key="1">
    <citation type="journal article" date="2018" name="Nat. Plants">
        <title>Whole-genome landscape of Medicago truncatula symbiotic genes.</title>
        <authorList>
            <person name="Pecrix Y."/>
            <person name="Staton S.E."/>
            <person name="Sallet E."/>
            <person name="Lelandais-Briere C."/>
            <person name="Moreau S."/>
            <person name="Carrere S."/>
            <person name="Blein T."/>
            <person name="Jardinaud M.F."/>
            <person name="Latrasse D."/>
            <person name="Zouine M."/>
            <person name="Zahm M."/>
            <person name="Kreplak J."/>
            <person name="Mayjonade B."/>
            <person name="Satge C."/>
            <person name="Perez M."/>
            <person name="Cauet S."/>
            <person name="Marande W."/>
            <person name="Chantry-Darmon C."/>
            <person name="Lopez-Roques C."/>
            <person name="Bouchez O."/>
            <person name="Berard A."/>
            <person name="Debelle F."/>
            <person name="Munos S."/>
            <person name="Bendahmane A."/>
            <person name="Berges H."/>
            <person name="Niebel A."/>
            <person name="Buitink J."/>
            <person name="Frugier F."/>
            <person name="Benhamed M."/>
            <person name="Crespi M."/>
            <person name="Gouzy J."/>
            <person name="Gamas P."/>
        </authorList>
    </citation>
    <scope>NUCLEOTIDE SEQUENCE [LARGE SCALE GENOMIC DNA]</scope>
    <source>
        <strain evidence="3">cv. Jemalong A17</strain>
    </source>
</reference>
<dbReference type="Gramene" id="rna10473">
    <property type="protein sequence ID" value="RHN74412.1"/>
    <property type="gene ID" value="gene10473"/>
</dbReference>
<dbReference type="Proteomes" id="UP000265566">
    <property type="component" value="Chromosome 2"/>
</dbReference>
<evidence type="ECO:0000313" key="3">
    <source>
        <dbReference type="Proteomes" id="UP000265566"/>
    </source>
</evidence>
<dbReference type="AlphaFoldDB" id="A0A396JAU5"/>
<protein>
    <recommendedName>
        <fullName evidence="4">Transmembrane protein</fullName>
    </recommendedName>
</protein>